<evidence type="ECO:0000256" key="1">
    <source>
        <dbReference type="ARBA" id="ARBA00022553"/>
    </source>
</evidence>
<evidence type="ECO:0000259" key="3">
    <source>
        <dbReference type="PROSITE" id="PS50110"/>
    </source>
</evidence>
<evidence type="ECO:0000256" key="2">
    <source>
        <dbReference type="PROSITE-ProRule" id="PRU00169"/>
    </source>
</evidence>
<organism evidence="4 5">
    <name type="scientific">candidate division KSB3 bacterium</name>
    <dbReference type="NCBI Taxonomy" id="2044937"/>
    <lineage>
        <taxon>Bacteria</taxon>
        <taxon>candidate division KSB3</taxon>
    </lineage>
</organism>
<reference evidence="4" key="1">
    <citation type="submission" date="2019-11" db="EMBL/GenBank/DDBJ databases">
        <title>Microbial mats filling the niche in hypersaline microbial mats.</title>
        <authorList>
            <person name="Wong H.L."/>
            <person name="Macleod F.I."/>
            <person name="White R.A. III"/>
            <person name="Burns B.P."/>
        </authorList>
    </citation>
    <scope>NUCLEOTIDE SEQUENCE</scope>
    <source>
        <strain evidence="4">Rbin_158</strain>
    </source>
</reference>
<feature type="non-terminal residue" evidence="4">
    <location>
        <position position="190"/>
    </location>
</feature>
<dbReference type="SMART" id="SM00448">
    <property type="entry name" value="REC"/>
    <property type="match status" value="1"/>
</dbReference>
<dbReference type="Pfam" id="PF00072">
    <property type="entry name" value="Response_reg"/>
    <property type="match status" value="1"/>
</dbReference>
<dbReference type="InterPro" id="IPR011006">
    <property type="entry name" value="CheY-like_superfamily"/>
</dbReference>
<dbReference type="PROSITE" id="PS50110">
    <property type="entry name" value="RESPONSE_REGULATORY"/>
    <property type="match status" value="1"/>
</dbReference>
<dbReference type="Proteomes" id="UP000649604">
    <property type="component" value="Unassembled WGS sequence"/>
</dbReference>
<evidence type="ECO:0000313" key="5">
    <source>
        <dbReference type="Proteomes" id="UP000649604"/>
    </source>
</evidence>
<dbReference type="AlphaFoldDB" id="A0A9D5Q5S5"/>
<dbReference type="InterPro" id="IPR050595">
    <property type="entry name" value="Bact_response_regulator"/>
</dbReference>
<dbReference type="GO" id="GO:0000160">
    <property type="term" value="P:phosphorelay signal transduction system"/>
    <property type="evidence" value="ECO:0007669"/>
    <property type="project" value="InterPro"/>
</dbReference>
<feature type="modified residue" description="4-aspartylphosphate" evidence="2">
    <location>
        <position position="63"/>
    </location>
</feature>
<gene>
    <name evidence="4" type="ORF">GF339_08200</name>
</gene>
<dbReference type="PANTHER" id="PTHR44591">
    <property type="entry name" value="STRESS RESPONSE REGULATOR PROTEIN 1"/>
    <property type="match status" value="1"/>
</dbReference>
<dbReference type="InterPro" id="IPR001789">
    <property type="entry name" value="Sig_transdc_resp-reg_receiver"/>
</dbReference>
<sequence>MKEEIVLLCVDDEEMILRSLKRELNDELGKEYLIETAEGGKDALDLFTELVDDGYEIPVVISDHIMPGMKGDELLQRIHERSPDTLKVMLTGQADMEAVTNAVNTANLYRYIAKPWEKTDLILTVKEALHRYFQAKDLEDHRRHLERANQELLQLNTAYERFVPREFLKCLNKNTILDVRLGDQVQKEIS</sequence>
<protein>
    <submittedName>
        <fullName evidence="4">Response regulator</fullName>
    </submittedName>
</protein>
<dbReference type="Gene3D" id="3.40.50.2300">
    <property type="match status" value="1"/>
</dbReference>
<dbReference type="CDD" id="cd17569">
    <property type="entry name" value="REC_HupR-like"/>
    <property type="match status" value="1"/>
</dbReference>
<dbReference type="PANTHER" id="PTHR44591:SF19">
    <property type="entry name" value="TWO-COMPONENT RESPONSE REGULATOR-RELATED"/>
    <property type="match status" value="1"/>
</dbReference>
<proteinExistence type="predicted"/>
<accession>A0A9D5Q5S5</accession>
<keyword evidence="1 2" id="KW-0597">Phosphoprotein</keyword>
<comment type="caution">
    <text evidence="4">The sequence shown here is derived from an EMBL/GenBank/DDBJ whole genome shotgun (WGS) entry which is preliminary data.</text>
</comment>
<feature type="domain" description="Response regulatory" evidence="3">
    <location>
        <begin position="6"/>
        <end position="129"/>
    </location>
</feature>
<evidence type="ECO:0000313" key="4">
    <source>
        <dbReference type="EMBL" id="MBD3324552.1"/>
    </source>
</evidence>
<dbReference type="EMBL" id="WJJP01000258">
    <property type="protein sequence ID" value="MBD3324552.1"/>
    <property type="molecule type" value="Genomic_DNA"/>
</dbReference>
<name>A0A9D5Q5S5_9BACT</name>
<dbReference type="SUPFAM" id="SSF52172">
    <property type="entry name" value="CheY-like"/>
    <property type="match status" value="1"/>
</dbReference>